<feature type="transmembrane region" description="Helical" evidence="1">
    <location>
        <begin position="371"/>
        <end position="391"/>
    </location>
</feature>
<evidence type="ECO:0000313" key="2">
    <source>
        <dbReference type="EMBL" id="CTR09608.1"/>
    </source>
</evidence>
<dbReference type="InterPro" id="IPR049500">
    <property type="entry name" value="Peptidase_M50B-like"/>
</dbReference>
<keyword evidence="1" id="KW-0812">Transmembrane</keyword>
<feature type="transmembrane region" description="Helical" evidence="1">
    <location>
        <begin position="397"/>
        <end position="426"/>
    </location>
</feature>
<proteinExistence type="predicted"/>
<dbReference type="PANTHER" id="PTHR33979">
    <property type="entry name" value="OS02G0221600 PROTEIN"/>
    <property type="match status" value="1"/>
</dbReference>
<keyword evidence="1" id="KW-0472">Membrane</keyword>
<protein>
    <submittedName>
        <fullName evidence="2">BY PROTMAP: gi|647394288|emb|CDR35517.1| RHTO0S01e01090g1_1 [Rhodosporidium toruloides]</fullName>
    </submittedName>
</protein>
<keyword evidence="3" id="KW-1185">Reference proteome</keyword>
<dbReference type="Pfam" id="PF13398">
    <property type="entry name" value="Peptidase_M50B"/>
    <property type="match status" value="1"/>
</dbReference>
<feature type="transmembrane region" description="Helical" evidence="1">
    <location>
        <begin position="525"/>
        <end position="547"/>
    </location>
</feature>
<dbReference type="OMA" id="HAMYCQA"/>
<name>A0A0K3CKX1_RHOTO</name>
<dbReference type="EMBL" id="CWKI01000010">
    <property type="protein sequence ID" value="CTR09608.1"/>
    <property type="molecule type" value="Genomic_DNA"/>
</dbReference>
<feature type="transmembrane region" description="Helical" evidence="1">
    <location>
        <begin position="20"/>
        <end position="38"/>
    </location>
</feature>
<dbReference type="Proteomes" id="UP000199069">
    <property type="component" value="Unassembled WGS sequence"/>
</dbReference>
<dbReference type="PANTHER" id="PTHR33979:SF2">
    <property type="entry name" value="PEPTIDASE M50B-LIKE-DOMAIN-CONTAINING PROTEIN"/>
    <property type="match status" value="1"/>
</dbReference>
<evidence type="ECO:0000256" key="1">
    <source>
        <dbReference type="SAM" id="Phobius"/>
    </source>
</evidence>
<evidence type="ECO:0000313" key="3">
    <source>
        <dbReference type="Proteomes" id="UP000199069"/>
    </source>
</evidence>
<accession>A0A0K3CKX1</accession>
<keyword evidence="1" id="KW-1133">Transmembrane helix</keyword>
<dbReference type="AlphaFoldDB" id="A0A0K3CKX1"/>
<sequence>MPLASLVHWLSSTPASSTLSTLAFWGSLVTLVVGLRAWSKGYVCKEERGLAGKSFLLTLLLLQPSLLLPGELASLSLLAPFHPGRSSPTALYLQDASSHAIMRTTSLLAFSLAFSLALASSPAASLDPATTVTSSLTASLIALATQPTLSAPSRQAQVPQLDQAVETQAARREAMVERSSEAVVGGDGQVKRMEEEAGLKKRWQGWQTSTSTVWVTNTQDVPAEVTIYTTYGEPPIVDGGTIVESIWKGQSTLTVPGPSYLTLTFYPTATTYSTSRTTIPTATRTKTASPAAASAPTSTVCAPGDADQKQFTGLKPTHDQSITLCDHVLVAICLGYRIGVLSIDPKIGGLTRVVVLENREHPLPMAALPPGYLFSIIVGGVLTFCGFDTLASKIASFIVGLGFVAVFLRVEVPAKIMTLLALGLMVRNSSLNYRMRIADRSLVDRLVVRARPPCRPREGPPLDSSFLARRFVDHARGLRFFILFLGVMNSFYVLWDVADDAFFAKQNPCCPSLHFEAFPRLSPGIWSMIYITLSFLLFVGFILAALATWKESPHAMYCQAQTFLPTR</sequence>
<organism evidence="2 3">
    <name type="scientific">Rhodotorula toruloides</name>
    <name type="common">Yeast</name>
    <name type="synonym">Rhodosporidium toruloides</name>
    <dbReference type="NCBI Taxonomy" id="5286"/>
    <lineage>
        <taxon>Eukaryota</taxon>
        <taxon>Fungi</taxon>
        <taxon>Dikarya</taxon>
        <taxon>Basidiomycota</taxon>
        <taxon>Pucciniomycotina</taxon>
        <taxon>Microbotryomycetes</taxon>
        <taxon>Sporidiobolales</taxon>
        <taxon>Sporidiobolaceae</taxon>
        <taxon>Rhodotorula</taxon>
    </lineage>
</organism>
<feature type="transmembrane region" description="Helical" evidence="1">
    <location>
        <begin position="477"/>
        <end position="495"/>
    </location>
</feature>
<reference evidence="2 3" key="1">
    <citation type="submission" date="2015-07" db="EMBL/GenBank/DDBJ databases">
        <authorList>
            <person name="Cajimat M.N.B."/>
            <person name="Milazzo M.L."/>
            <person name="Fulhorst C.F."/>
        </authorList>
    </citation>
    <scope>NUCLEOTIDE SEQUENCE [LARGE SCALE GENOMIC DNA]</scope>
    <source>
        <strain evidence="2">Single colony</strain>
    </source>
</reference>
<gene>
    <name evidence="2" type="primary">FGENESH: predicted gene_10.306</name>
    <name evidence="2" type="ORF">BN2166_0054690</name>
</gene>